<keyword evidence="12" id="KW-1185">Reference proteome</keyword>
<evidence type="ECO:0000256" key="8">
    <source>
        <dbReference type="ARBA" id="ARBA00030039"/>
    </source>
</evidence>
<dbReference type="Gene3D" id="2.40.50.140">
    <property type="entry name" value="Nucleic acid-binding proteins"/>
    <property type="match status" value="1"/>
</dbReference>
<dbReference type="Proteomes" id="UP000829685">
    <property type="component" value="Unassembled WGS sequence"/>
</dbReference>
<keyword evidence="4" id="KW-0158">Chromosome</keyword>
<evidence type="ECO:0000256" key="7">
    <source>
        <dbReference type="ARBA" id="ARBA00023242"/>
    </source>
</evidence>
<evidence type="ECO:0000256" key="1">
    <source>
        <dbReference type="ARBA" id="ARBA00004123"/>
    </source>
</evidence>
<comment type="caution">
    <text evidence="11">The sequence shown here is derived from an EMBL/GenBank/DDBJ whole genome shotgun (WGS) entry which is preliminary data.</text>
</comment>
<protein>
    <recommendedName>
        <fullName evidence="3">CST complex subunit STN1</fullName>
    </recommendedName>
    <alternativeName>
        <fullName evidence="8">Suppressor of cdc thirteen homolog</fullName>
    </alternativeName>
</protein>
<accession>A0A9P9WWY3</accession>
<dbReference type="EMBL" id="JAFIMR010000002">
    <property type="protein sequence ID" value="KAI1880598.1"/>
    <property type="molecule type" value="Genomic_DNA"/>
</dbReference>
<dbReference type="PANTHER" id="PTHR13989">
    <property type="entry name" value="REPLICATION PROTEIN A-RELATED"/>
    <property type="match status" value="1"/>
</dbReference>
<evidence type="ECO:0000256" key="9">
    <source>
        <dbReference type="SAM" id="MobiDB-lite"/>
    </source>
</evidence>
<evidence type="ECO:0000256" key="2">
    <source>
        <dbReference type="ARBA" id="ARBA00004574"/>
    </source>
</evidence>
<name>A0A9P9WWY3_9PEZI</name>
<evidence type="ECO:0000256" key="3">
    <source>
        <dbReference type="ARBA" id="ARBA00017411"/>
    </source>
</evidence>
<dbReference type="SUPFAM" id="SSF50249">
    <property type="entry name" value="Nucleic acid-binding proteins"/>
    <property type="match status" value="1"/>
</dbReference>
<reference evidence="11" key="1">
    <citation type="submission" date="2021-03" db="EMBL/GenBank/DDBJ databases">
        <title>Revisited historic fungal species revealed as producer of novel bioactive compounds through whole genome sequencing and comparative genomics.</title>
        <authorList>
            <person name="Vignolle G.A."/>
            <person name="Hochenegger N."/>
            <person name="Mach R.L."/>
            <person name="Mach-Aigner A.R."/>
            <person name="Javad Rahimi M."/>
            <person name="Salim K.A."/>
            <person name="Chan C.M."/>
            <person name="Lim L.B.L."/>
            <person name="Cai F."/>
            <person name="Druzhinina I.S."/>
            <person name="U'Ren J.M."/>
            <person name="Derntl C."/>
        </authorList>
    </citation>
    <scope>NUCLEOTIDE SEQUENCE</scope>
    <source>
        <strain evidence="11">TUCIM 5799</strain>
    </source>
</reference>
<evidence type="ECO:0000256" key="5">
    <source>
        <dbReference type="ARBA" id="ARBA00022895"/>
    </source>
</evidence>
<evidence type="ECO:0000259" key="10">
    <source>
        <dbReference type="Pfam" id="PF10451"/>
    </source>
</evidence>
<evidence type="ECO:0000256" key="4">
    <source>
        <dbReference type="ARBA" id="ARBA00022454"/>
    </source>
</evidence>
<dbReference type="InterPro" id="IPR018856">
    <property type="entry name" value="Stn1_N"/>
</dbReference>
<dbReference type="InterPro" id="IPR012340">
    <property type="entry name" value="NA-bd_OB-fold"/>
</dbReference>
<gene>
    <name evidence="11" type="ORF">JX265_000838</name>
</gene>
<organism evidence="11 12">
    <name type="scientific">Neoarthrinium moseri</name>
    <dbReference type="NCBI Taxonomy" id="1658444"/>
    <lineage>
        <taxon>Eukaryota</taxon>
        <taxon>Fungi</taxon>
        <taxon>Dikarya</taxon>
        <taxon>Ascomycota</taxon>
        <taxon>Pezizomycotina</taxon>
        <taxon>Sordariomycetes</taxon>
        <taxon>Xylariomycetidae</taxon>
        <taxon>Amphisphaeriales</taxon>
        <taxon>Apiosporaceae</taxon>
        <taxon>Neoarthrinium</taxon>
    </lineage>
</organism>
<dbReference type="GO" id="GO:0005634">
    <property type="term" value="C:nucleus"/>
    <property type="evidence" value="ECO:0007669"/>
    <property type="project" value="UniProtKB-SubCell"/>
</dbReference>
<feature type="domain" description="CST complex subunit Stn1 N-terminal" evidence="10">
    <location>
        <begin position="126"/>
        <end position="198"/>
    </location>
</feature>
<dbReference type="GO" id="GO:0003677">
    <property type="term" value="F:DNA binding"/>
    <property type="evidence" value="ECO:0007669"/>
    <property type="project" value="UniProtKB-KW"/>
</dbReference>
<dbReference type="AlphaFoldDB" id="A0A9P9WWY3"/>
<keyword evidence="6" id="KW-0238">DNA-binding</keyword>
<feature type="compositionally biased region" description="Basic and acidic residues" evidence="9">
    <location>
        <begin position="191"/>
        <end position="201"/>
    </location>
</feature>
<dbReference type="PANTHER" id="PTHR13989:SF33">
    <property type="entry name" value="CST COMPLEX SUBUNIT STN1"/>
    <property type="match status" value="1"/>
</dbReference>
<dbReference type="InterPro" id="IPR040260">
    <property type="entry name" value="RFA2-like"/>
</dbReference>
<keyword evidence="5" id="KW-0779">Telomere</keyword>
<proteinExistence type="predicted"/>
<evidence type="ECO:0000313" key="12">
    <source>
        <dbReference type="Proteomes" id="UP000829685"/>
    </source>
</evidence>
<dbReference type="GO" id="GO:0000781">
    <property type="term" value="C:chromosome, telomeric region"/>
    <property type="evidence" value="ECO:0007669"/>
    <property type="project" value="UniProtKB-SubCell"/>
</dbReference>
<evidence type="ECO:0000313" key="11">
    <source>
        <dbReference type="EMBL" id="KAI1880598.1"/>
    </source>
</evidence>
<evidence type="ECO:0000256" key="6">
    <source>
        <dbReference type="ARBA" id="ARBA00023125"/>
    </source>
</evidence>
<feature type="compositionally biased region" description="Basic and acidic residues" evidence="9">
    <location>
        <begin position="210"/>
        <end position="225"/>
    </location>
</feature>
<dbReference type="Pfam" id="PF10451">
    <property type="entry name" value="Stn1"/>
    <property type="match status" value="2"/>
</dbReference>
<sequence length="260" mass="29751">MTSAAVPDYEEYPQYCYHLSPTITKWCPFRASDIPQLRWHPGFQGQDDTFFHLNHPIRWVRVVGVVVAIDSFQTRRVYTVDDSTGVCIECSVSIPQPADPNHTAHTAVKAESAAEPAADLYPDVDVGMVVDVKGNLKLFRDQKVIKIQKLQRIRSTNQEVQFWNKIRDFRSEVLSKPWVLDRKVLRRLEKENKTDADSKGRENKKRRHRREEDARSHATGGDRTRSRNAYGGSSLRKPYQPSKLRSVAAADDSQYDALGL</sequence>
<feature type="region of interest" description="Disordered" evidence="9">
    <location>
        <begin position="191"/>
        <end position="260"/>
    </location>
</feature>
<keyword evidence="7" id="KW-0539">Nucleus</keyword>
<comment type="subcellular location">
    <subcellularLocation>
        <location evidence="2">Chromosome</location>
        <location evidence="2">Telomere</location>
    </subcellularLocation>
    <subcellularLocation>
        <location evidence="1">Nucleus</location>
    </subcellularLocation>
</comment>
<feature type="domain" description="CST complex subunit Stn1 N-terminal" evidence="10">
    <location>
        <begin position="46"/>
        <end position="95"/>
    </location>
</feature>